<dbReference type="Pfam" id="PF12675">
    <property type="entry name" value="DUF3795"/>
    <property type="match status" value="1"/>
</dbReference>
<dbReference type="AlphaFoldDB" id="A0A9D2L1P0"/>
<sequence>MISLYIGIQPKVKWIRRASCRTKGTLNGPVRKQPPKFYKEIFGLDIPLEKFHCEGGRSDSRFELCGDCPFVKCCKEHHVFSCGECPEYPCKEISDYQIKYLI</sequence>
<evidence type="ECO:0000313" key="2">
    <source>
        <dbReference type="Proteomes" id="UP000886858"/>
    </source>
</evidence>
<proteinExistence type="predicted"/>
<dbReference type="InterPro" id="IPR024227">
    <property type="entry name" value="DUF3795"/>
</dbReference>
<organism evidence="1 2">
    <name type="scientific">Candidatus Eisenbergiella merdipullorum</name>
    <dbReference type="NCBI Taxonomy" id="2838553"/>
    <lineage>
        <taxon>Bacteria</taxon>
        <taxon>Bacillati</taxon>
        <taxon>Bacillota</taxon>
        <taxon>Clostridia</taxon>
        <taxon>Lachnospirales</taxon>
        <taxon>Lachnospiraceae</taxon>
        <taxon>Eisenbergiella</taxon>
    </lineage>
</organism>
<dbReference type="EMBL" id="DWYY01000115">
    <property type="protein sequence ID" value="HJA93556.1"/>
    <property type="molecule type" value="Genomic_DNA"/>
</dbReference>
<name>A0A9D2L1P0_9FIRM</name>
<evidence type="ECO:0000313" key="1">
    <source>
        <dbReference type="EMBL" id="HJA93556.1"/>
    </source>
</evidence>
<dbReference type="Proteomes" id="UP000886858">
    <property type="component" value="Unassembled WGS sequence"/>
</dbReference>
<accession>A0A9D2L1P0</accession>
<reference evidence="1" key="1">
    <citation type="journal article" date="2021" name="PeerJ">
        <title>Extensive microbial diversity within the chicken gut microbiome revealed by metagenomics and culture.</title>
        <authorList>
            <person name="Gilroy R."/>
            <person name="Ravi A."/>
            <person name="Getino M."/>
            <person name="Pursley I."/>
            <person name="Horton D.L."/>
            <person name="Alikhan N.F."/>
            <person name="Baker D."/>
            <person name="Gharbi K."/>
            <person name="Hall N."/>
            <person name="Watson M."/>
            <person name="Adriaenssens E.M."/>
            <person name="Foster-Nyarko E."/>
            <person name="Jarju S."/>
            <person name="Secka A."/>
            <person name="Antonio M."/>
            <person name="Oren A."/>
            <person name="Chaudhuri R.R."/>
            <person name="La Ragione R."/>
            <person name="Hildebrand F."/>
            <person name="Pallen M.J."/>
        </authorList>
    </citation>
    <scope>NUCLEOTIDE SEQUENCE</scope>
    <source>
        <strain evidence="1">CHK179-7159</strain>
    </source>
</reference>
<reference evidence="1" key="2">
    <citation type="submission" date="2021-04" db="EMBL/GenBank/DDBJ databases">
        <authorList>
            <person name="Gilroy R."/>
        </authorList>
    </citation>
    <scope>NUCLEOTIDE SEQUENCE</scope>
    <source>
        <strain evidence="1">CHK179-7159</strain>
    </source>
</reference>
<protein>
    <submittedName>
        <fullName evidence="1">DUF3795 domain-containing protein</fullName>
    </submittedName>
</protein>
<comment type="caution">
    <text evidence="1">The sequence shown here is derived from an EMBL/GenBank/DDBJ whole genome shotgun (WGS) entry which is preliminary data.</text>
</comment>
<gene>
    <name evidence="1" type="ORF">H9717_10665</name>
</gene>